<dbReference type="PANTHER" id="PTHR44216:SF3">
    <property type="entry name" value="PROTEIN O-MANNOSYL-TRANSFERASE TMTC2"/>
    <property type="match status" value="1"/>
</dbReference>
<keyword evidence="7" id="KW-0808">Transferase</keyword>
<dbReference type="OrthoDB" id="1658288at2759"/>
<evidence type="ECO:0000256" key="15">
    <source>
        <dbReference type="ARBA" id="ARBA00045102"/>
    </source>
</evidence>
<dbReference type="GO" id="GO:0004169">
    <property type="term" value="F:dolichyl-phosphate-mannose-protein mannosyltransferase activity"/>
    <property type="evidence" value="ECO:0007669"/>
    <property type="project" value="UniProtKB-EC"/>
</dbReference>
<evidence type="ECO:0000256" key="4">
    <source>
        <dbReference type="ARBA" id="ARBA00004922"/>
    </source>
</evidence>
<proteinExistence type="inferred from homology"/>
<evidence type="ECO:0000256" key="12">
    <source>
        <dbReference type="ARBA" id="ARBA00022989"/>
    </source>
</evidence>
<name>A0A7R8WD50_9CRUS</name>
<comment type="similarity">
    <text evidence="5">Belongs to the TMTC family.</text>
</comment>
<evidence type="ECO:0000256" key="5">
    <source>
        <dbReference type="ARBA" id="ARBA00007882"/>
    </source>
</evidence>
<evidence type="ECO:0000256" key="10">
    <source>
        <dbReference type="ARBA" id="ARBA00022803"/>
    </source>
</evidence>
<dbReference type="InterPro" id="IPR019734">
    <property type="entry name" value="TPR_rpt"/>
</dbReference>
<dbReference type="InterPro" id="IPR013618">
    <property type="entry name" value="TMTC_DUF1736"/>
</dbReference>
<feature type="transmembrane region" description="Helical" evidence="17">
    <location>
        <begin position="169"/>
        <end position="191"/>
    </location>
</feature>
<accession>A0A7R8WD50</accession>
<evidence type="ECO:0000256" key="14">
    <source>
        <dbReference type="ARBA" id="ARBA00045085"/>
    </source>
</evidence>
<dbReference type="EMBL" id="OB662058">
    <property type="protein sequence ID" value="CAD7229427.1"/>
    <property type="molecule type" value="Genomic_DNA"/>
</dbReference>
<dbReference type="AlphaFoldDB" id="A0A7R8WD50"/>
<dbReference type="InterPro" id="IPR013105">
    <property type="entry name" value="TPR_2"/>
</dbReference>
<organism evidence="18">
    <name type="scientific">Cyprideis torosa</name>
    <dbReference type="NCBI Taxonomy" id="163714"/>
    <lineage>
        <taxon>Eukaryota</taxon>
        <taxon>Metazoa</taxon>
        <taxon>Ecdysozoa</taxon>
        <taxon>Arthropoda</taxon>
        <taxon>Crustacea</taxon>
        <taxon>Oligostraca</taxon>
        <taxon>Ostracoda</taxon>
        <taxon>Podocopa</taxon>
        <taxon>Podocopida</taxon>
        <taxon>Cytherocopina</taxon>
        <taxon>Cytheroidea</taxon>
        <taxon>Cytherideidae</taxon>
        <taxon>Cyprideis</taxon>
    </lineage>
</organism>
<feature type="transmembrane region" description="Helical" evidence="17">
    <location>
        <begin position="38"/>
        <end position="61"/>
    </location>
</feature>
<dbReference type="Gene3D" id="1.25.40.10">
    <property type="entry name" value="Tetratricopeptide repeat domain"/>
    <property type="match status" value="2"/>
</dbReference>
<evidence type="ECO:0000256" key="16">
    <source>
        <dbReference type="SAM" id="MobiDB-lite"/>
    </source>
</evidence>
<dbReference type="Pfam" id="PF13181">
    <property type="entry name" value="TPR_8"/>
    <property type="match status" value="1"/>
</dbReference>
<evidence type="ECO:0000256" key="3">
    <source>
        <dbReference type="ARBA" id="ARBA00004240"/>
    </source>
</evidence>
<dbReference type="Pfam" id="PF13432">
    <property type="entry name" value="TPR_16"/>
    <property type="match status" value="1"/>
</dbReference>
<evidence type="ECO:0000313" key="18">
    <source>
        <dbReference type="EMBL" id="CAD7229427.1"/>
    </source>
</evidence>
<evidence type="ECO:0000256" key="1">
    <source>
        <dbReference type="ARBA" id="ARBA00003582"/>
    </source>
</evidence>
<feature type="transmembrane region" description="Helical" evidence="17">
    <location>
        <begin position="123"/>
        <end position="143"/>
    </location>
</feature>
<keyword evidence="10" id="KW-0802">TPR repeat</keyword>
<comment type="catalytic activity">
    <reaction evidence="14">
        <text>a di-trans,poly-cis-dolichyl beta-D-mannosyl phosphate + L-threonyl-[protein] = 3-O-(alpha-D-mannosyl)-L-threonyl-[protein] + a di-trans,poly-cis-dolichyl phosphate + H(+)</text>
        <dbReference type="Rhea" id="RHEA:53396"/>
        <dbReference type="Rhea" id="RHEA-COMP:11060"/>
        <dbReference type="Rhea" id="RHEA-COMP:13547"/>
        <dbReference type="Rhea" id="RHEA-COMP:19498"/>
        <dbReference type="Rhea" id="RHEA-COMP:19501"/>
        <dbReference type="ChEBI" id="CHEBI:15378"/>
        <dbReference type="ChEBI" id="CHEBI:30013"/>
        <dbReference type="ChEBI" id="CHEBI:57683"/>
        <dbReference type="ChEBI" id="CHEBI:58211"/>
        <dbReference type="ChEBI" id="CHEBI:137323"/>
        <dbReference type="EC" id="2.4.1.109"/>
    </reaction>
</comment>
<evidence type="ECO:0000256" key="17">
    <source>
        <dbReference type="SAM" id="Phobius"/>
    </source>
</evidence>
<protein>
    <recommendedName>
        <fullName evidence="6">dolichyl-phosphate-mannose--protein mannosyltransferase</fullName>
        <ecNumber evidence="6">2.4.1.109</ecNumber>
    </recommendedName>
</protein>
<feature type="region of interest" description="Disordered" evidence="16">
    <location>
        <begin position="536"/>
        <end position="558"/>
    </location>
</feature>
<evidence type="ECO:0000256" key="6">
    <source>
        <dbReference type="ARBA" id="ARBA00012839"/>
    </source>
</evidence>
<comment type="catalytic activity">
    <reaction evidence="15">
        <text>a di-trans,poly-cis-dolichyl beta-D-mannosyl phosphate + L-seryl-[protein] = 3-O-(alpha-D-mannosyl)-L-seryl-[protein] + a di-trans,poly-cis-dolichyl phosphate + H(+)</text>
        <dbReference type="Rhea" id="RHEA:17377"/>
        <dbReference type="Rhea" id="RHEA-COMP:9863"/>
        <dbReference type="Rhea" id="RHEA-COMP:13546"/>
        <dbReference type="Rhea" id="RHEA-COMP:19498"/>
        <dbReference type="Rhea" id="RHEA-COMP:19501"/>
        <dbReference type="ChEBI" id="CHEBI:15378"/>
        <dbReference type="ChEBI" id="CHEBI:29999"/>
        <dbReference type="ChEBI" id="CHEBI:57683"/>
        <dbReference type="ChEBI" id="CHEBI:58211"/>
        <dbReference type="ChEBI" id="CHEBI:137321"/>
        <dbReference type="EC" id="2.4.1.109"/>
    </reaction>
</comment>
<dbReference type="SMART" id="SM00028">
    <property type="entry name" value="TPR"/>
    <property type="match status" value="7"/>
</dbReference>
<evidence type="ECO:0000256" key="2">
    <source>
        <dbReference type="ARBA" id="ARBA00004141"/>
    </source>
</evidence>
<evidence type="ECO:0000256" key="11">
    <source>
        <dbReference type="ARBA" id="ARBA00022824"/>
    </source>
</evidence>
<comment type="pathway">
    <text evidence="4">Protein modification; protein glycosylation.</text>
</comment>
<evidence type="ECO:0000256" key="9">
    <source>
        <dbReference type="ARBA" id="ARBA00022737"/>
    </source>
</evidence>
<keyword evidence="8 17" id="KW-0812">Transmembrane</keyword>
<dbReference type="Pfam" id="PF00515">
    <property type="entry name" value="TPR_1"/>
    <property type="match status" value="1"/>
</dbReference>
<comment type="subcellular location">
    <subcellularLocation>
        <location evidence="3">Endoplasmic reticulum</location>
    </subcellularLocation>
    <subcellularLocation>
        <location evidence="2">Membrane</location>
        <topology evidence="2">Multi-pass membrane protein</topology>
    </subcellularLocation>
</comment>
<dbReference type="PROSITE" id="PS50293">
    <property type="entry name" value="TPR_REGION"/>
    <property type="match status" value="2"/>
</dbReference>
<dbReference type="Pfam" id="PF08409">
    <property type="entry name" value="TMTC_DUF1736"/>
    <property type="match status" value="1"/>
</dbReference>
<evidence type="ECO:0000256" key="13">
    <source>
        <dbReference type="ARBA" id="ARBA00023136"/>
    </source>
</evidence>
<keyword evidence="13 17" id="KW-0472">Membrane</keyword>
<comment type="function">
    <text evidence="1">Transfers mannosyl residues to the hydroxyl group of serine or threonine residues.</text>
</comment>
<evidence type="ECO:0000256" key="8">
    <source>
        <dbReference type="ARBA" id="ARBA00022692"/>
    </source>
</evidence>
<feature type="compositionally biased region" description="Polar residues" evidence="16">
    <location>
        <begin position="536"/>
        <end position="551"/>
    </location>
</feature>
<sequence length="558" mass="63549">MPDGIYLMSCFPSARQTKIGTTCCRKKRRLSLFQERKVFSEGVITLVTTLFSLLLARIYWMGLSPPEFSPSDNPAADHPSLLTRTLTFLFLPAFNARLLFLPDTLSFDWSMDSIPLLHSLNDVRNIATVLFYAILILLSLRLWKQLVSLPISPGVSPREFLRLDSPRCLLLSLAFLVLPFLPATNLFFYVGFVVAERILYLPSLGYCLLVGQGLRHLDSLCRQCIPPRLPHQLIRTLAALLLLLFLLRSLRRNQDWLSEEKLYRAGIPFNPAKAYGNLGNILSAEGQKEQAERAYILALSYRKNMADVHYNLGLLYQELRRYEESLSCYKTAIHYRSRMAMAYLNSGIVLNLLGRNQEAKEMYTICSQLDGKGLKDPRTHEATRTSALFNLGRIHAEEGNYEEAIEAYLDAVNRMPPHYQPQGLYNMLGEAYFKLGRLLEAEHWYLQALETKPDHLPAHLTYGKLLSKLARVQEAEQWFLKALKLAPSDPTDATSHMNLGAMLHVNGKFEEAEASYLEALRLKPDDGITRGNLQKLRQMTQHNKTNGNEGSSGPRRRR</sequence>
<dbReference type="UniPathway" id="UPA00378"/>
<dbReference type="InterPro" id="IPR011990">
    <property type="entry name" value="TPR-like_helical_dom_sf"/>
</dbReference>
<reference evidence="18" key="1">
    <citation type="submission" date="2020-11" db="EMBL/GenBank/DDBJ databases">
        <authorList>
            <person name="Tran Van P."/>
        </authorList>
    </citation>
    <scope>NUCLEOTIDE SEQUENCE</scope>
</reference>
<dbReference type="PROSITE" id="PS50005">
    <property type="entry name" value="TPR"/>
    <property type="match status" value="5"/>
</dbReference>
<keyword evidence="9" id="KW-0677">Repeat</keyword>
<keyword evidence="11" id="KW-0256">Endoplasmic reticulum</keyword>
<dbReference type="PANTHER" id="PTHR44216">
    <property type="entry name" value="PROTEIN O-MANNOSYL-TRANSFERASE TMTC2"/>
    <property type="match status" value="1"/>
</dbReference>
<dbReference type="Pfam" id="PF07719">
    <property type="entry name" value="TPR_2"/>
    <property type="match status" value="2"/>
</dbReference>
<gene>
    <name evidence="18" type="ORF">CTOB1V02_LOCUS7297</name>
</gene>
<dbReference type="SUPFAM" id="SSF48452">
    <property type="entry name" value="TPR-like"/>
    <property type="match status" value="2"/>
</dbReference>
<dbReference type="GO" id="GO:0005789">
    <property type="term" value="C:endoplasmic reticulum membrane"/>
    <property type="evidence" value="ECO:0007669"/>
    <property type="project" value="TreeGrafter"/>
</dbReference>
<dbReference type="EC" id="2.4.1.109" evidence="6"/>
<evidence type="ECO:0000256" key="7">
    <source>
        <dbReference type="ARBA" id="ARBA00022679"/>
    </source>
</evidence>
<keyword evidence="12 17" id="KW-1133">Transmembrane helix</keyword>
<dbReference type="InterPro" id="IPR052384">
    <property type="entry name" value="TMTC_O-mannosyltransferase"/>
</dbReference>